<dbReference type="NCBIfam" id="TIGR03505">
    <property type="entry name" value="FimV_core"/>
    <property type="match status" value="1"/>
</dbReference>
<dbReference type="Pfam" id="PF25800">
    <property type="entry name" value="FimV_N"/>
    <property type="match status" value="1"/>
</dbReference>
<keyword evidence="5" id="KW-1185">Reference proteome</keyword>
<dbReference type="InterPro" id="IPR057840">
    <property type="entry name" value="FimV_N"/>
</dbReference>
<comment type="caution">
    <text evidence="4">The sequence shown here is derived from an EMBL/GenBank/DDBJ whole genome shotgun (WGS) entry which is preliminary data.</text>
</comment>
<dbReference type="RefSeq" id="WP_420904754.1">
    <property type="nucleotide sequence ID" value="NZ_BAAFGK010000004.1"/>
</dbReference>
<evidence type="ECO:0000259" key="3">
    <source>
        <dbReference type="Pfam" id="PF25800"/>
    </source>
</evidence>
<reference evidence="4 5" key="2">
    <citation type="submission" date="2024-09" db="EMBL/GenBank/DDBJ databases">
        <title>Draft genome sequence of Candidatus Magnetaquicoccaceae bacterium FCR-1.</title>
        <authorList>
            <person name="Shimoshige H."/>
            <person name="Shimamura S."/>
            <person name="Taoka A."/>
            <person name="Kobayashi H."/>
            <person name="Maekawa T."/>
        </authorList>
    </citation>
    <scope>NUCLEOTIDE SEQUENCE [LARGE SCALE GENOMIC DNA]</scope>
    <source>
        <strain evidence="4 5">FCR-1</strain>
    </source>
</reference>
<feature type="compositionally biased region" description="Basic and acidic residues" evidence="1">
    <location>
        <begin position="146"/>
        <end position="188"/>
    </location>
</feature>
<accession>A0ABQ0C830</accession>
<feature type="region of interest" description="Disordered" evidence="1">
    <location>
        <begin position="120"/>
        <end position="211"/>
    </location>
</feature>
<dbReference type="EMBL" id="BAAFGK010000004">
    <property type="protein sequence ID" value="GAB0057043.1"/>
    <property type="molecule type" value="Genomic_DNA"/>
</dbReference>
<feature type="region of interest" description="Disordered" evidence="1">
    <location>
        <begin position="295"/>
        <end position="341"/>
    </location>
</feature>
<sequence length="546" mass="58509">MDKRLILAGLIGLMGLRPMDGWSFAVGEIAVQSPSGQKFQAEIPLRLAEGEKLKLVKVGSKADYKVMGLNRAQMLNNVRVETLEKDGETRIRLTSDTPLNPKGFDLLLRVTSSKQTNFPVFRIAGSTAPKPEGRDKEPPATAEARSGVELKKSEIKPPAETRPAETRPAETRPVVEARVEESKSEAKGGGRPAKGQAASETPAAGKQYGPVKEGDTLTSIARGLVSSRSVTIYQIMAGIYERNPEHFLLGNMNNLISGGMLTIPSIAEARAIPDRWARAMCLSHTKAWEQALAGQNVPPPPQTALLASSSPEAARIPASEAKSSASGRDEPVIILPDTTPPRAQLQSVAPPAGGGLENVLVRLQGQLGELTEVLKQNQAQQAKLDTRVASLEMARGDQDALAQRVAVLEKGVRDLSGREVTSAVQGHAGGDVVQEARSGGALGVLFAFLGLAFAGVLVWLGRRWNRQAQEDGLKHLLAVTAREYPELATEVVREVESRKMPFIPSIHPGKLEGGSSAAEKKVMNDGDLLRNVNRLNALNPKRGEAE</sequence>
<evidence type="ECO:0000313" key="5">
    <source>
        <dbReference type="Proteomes" id="UP001628193"/>
    </source>
</evidence>
<evidence type="ECO:0000256" key="2">
    <source>
        <dbReference type="SAM" id="Phobius"/>
    </source>
</evidence>
<keyword evidence="2" id="KW-0472">Membrane</keyword>
<protein>
    <recommendedName>
        <fullName evidence="3">FimV N-terminal domain-containing protein</fullName>
    </recommendedName>
</protein>
<organism evidence="4 5">
    <name type="scientific">Candidatus Magnetaquiglobus chichijimensis</name>
    <dbReference type="NCBI Taxonomy" id="3141448"/>
    <lineage>
        <taxon>Bacteria</taxon>
        <taxon>Pseudomonadati</taxon>
        <taxon>Pseudomonadota</taxon>
        <taxon>Magnetococcia</taxon>
        <taxon>Magnetococcales</taxon>
        <taxon>Candidatus Magnetaquicoccaceae</taxon>
        <taxon>Candidatus Magnetaquiglobus</taxon>
    </lineage>
</organism>
<feature type="domain" description="FimV N-terminal" evidence="3">
    <location>
        <begin position="26"/>
        <end position="114"/>
    </location>
</feature>
<dbReference type="InterPro" id="IPR020012">
    <property type="entry name" value="LysM_FimV"/>
</dbReference>
<proteinExistence type="predicted"/>
<evidence type="ECO:0000256" key="1">
    <source>
        <dbReference type="SAM" id="MobiDB-lite"/>
    </source>
</evidence>
<gene>
    <name evidence="4" type="ORF">SIID45300_01363</name>
</gene>
<reference evidence="4 5" key="1">
    <citation type="submission" date="2024-05" db="EMBL/GenBank/DDBJ databases">
        <authorList>
            <consortium name="Candidatus Magnetaquicoccaceae bacterium FCR-1 genome sequencing consortium"/>
            <person name="Shimoshige H."/>
            <person name="Shimamura S."/>
            <person name="Taoka A."/>
            <person name="Kobayashi H."/>
            <person name="Maekawa T."/>
        </authorList>
    </citation>
    <scope>NUCLEOTIDE SEQUENCE [LARGE SCALE GENOMIC DNA]</scope>
    <source>
        <strain evidence="4 5">FCR-1</strain>
    </source>
</reference>
<feature type="transmembrane region" description="Helical" evidence="2">
    <location>
        <begin position="440"/>
        <end position="460"/>
    </location>
</feature>
<keyword evidence="2" id="KW-0812">Transmembrane</keyword>
<evidence type="ECO:0000313" key="4">
    <source>
        <dbReference type="EMBL" id="GAB0057043.1"/>
    </source>
</evidence>
<keyword evidence="2" id="KW-1133">Transmembrane helix</keyword>
<dbReference type="Proteomes" id="UP001628193">
    <property type="component" value="Unassembled WGS sequence"/>
</dbReference>
<name>A0ABQ0C830_9PROT</name>